<evidence type="ECO:0000313" key="1">
    <source>
        <dbReference type="EMBL" id="GEA38834.1"/>
    </source>
</evidence>
<evidence type="ECO:0000313" key="2">
    <source>
        <dbReference type="EMBL" id="GEA39179.1"/>
    </source>
</evidence>
<dbReference type="Proteomes" id="UP000315200">
    <property type="component" value="Unassembled WGS sequence"/>
</dbReference>
<dbReference type="EMBL" id="BJLB01000001">
    <property type="protein sequence ID" value="GEA39179.1"/>
    <property type="molecule type" value="Genomic_DNA"/>
</dbReference>
<reference evidence="2 3" key="1">
    <citation type="submission" date="2019-06" db="EMBL/GenBank/DDBJ databases">
        <title>Draft genome sequence of [Clostridium] clostridioforme NBRC 113352.</title>
        <authorList>
            <person name="Miura T."/>
            <person name="Furukawa M."/>
            <person name="Shimamura M."/>
            <person name="Ohyama Y."/>
            <person name="Yamazoe A."/>
            <person name="Kawasaki H."/>
        </authorList>
    </citation>
    <scope>NUCLEOTIDE SEQUENCE [LARGE SCALE GENOMIC DNA]</scope>
    <source>
        <strain evidence="2 3">NBRC 113352</strain>
    </source>
</reference>
<name>A0A829W407_9FIRM</name>
<sequence length="82" mass="9539">MKAKWNITKWCKSITDSGEDEYTGRDVEGCDRRFRLLDDDGVVYAYGKASEETFEPLNAYKYVYGCTEIQYKDPKTGKYITL</sequence>
<dbReference type="AlphaFoldDB" id="A0A829W407"/>
<organism evidence="2 3">
    <name type="scientific">Enterocloster clostridioformis</name>
    <dbReference type="NCBI Taxonomy" id="1531"/>
    <lineage>
        <taxon>Bacteria</taxon>
        <taxon>Bacillati</taxon>
        <taxon>Bacillota</taxon>
        <taxon>Clostridia</taxon>
        <taxon>Lachnospirales</taxon>
        <taxon>Lachnospiraceae</taxon>
        <taxon>Enterocloster</taxon>
    </lineage>
</organism>
<evidence type="ECO:0000313" key="3">
    <source>
        <dbReference type="Proteomes" id="UP000315200"/>
    </source>
</evidence>
<proteinExistence type="predicted"/>
<dbReference type="EMBL" id="BJLB01000001">
    <property type="protein sequence ID" value="GEA38834.1"/>
    <property type="molecule type" value="Genomic_DNA"/>
</dbReference>
<gene>
    <name evidence="1" type="ORF">Ccl03g_45470</name>
    <name evidence="2" type="ORF">Ccl03g_48920</name>
</gene>
<dbReference type="RefSeq" id="WP_141267817.1">
    <property type="nucleotide sequence ID" value="NZ_BJLB01000001.1"/>
</dbReference>
<comment type="caution">
    <text evidence="2">The sequence shown here is derived from an EMBL/GenBank/DDBJ whole genome shotgun (WGS) entry which is preliminary data.</text>
</comment>
<accession>A0A829W407</accession>
<protein>
    <submittedName>
        <fullName evidence="2">Uncharacterized protein</fullName>
    </submittedName>
</protein>